<keyword evidence="2" id="KW-1185">Reference proteome</keyword>
<organism evidence="1 2">
    <name type="scientific">Chaetomium tenue</name>
    <dbReference type="NCBI Taxonomy" id="1854479"/>
    <lineage>
        <taxon>Eukaryota</taxon>
        <taxon>Fungi</taxon>
        <taxon>Dikarya</taxon>
        <taxon>Ascomycota</taxon>
        <taxon>Pezizomycotina</taxon>
        <taxon>Sordariomycetes</taxon>
        <taxon>Sordariomycetidae</taxon>
        <taxon>Sordariales</taxon>
        <taxon>Chaetomiaceae</taxon>
        <taxon>Chaetomium</taxon>
    </lineage>
</organism>
<comment type="caution">
    <text evidence="1">The sequence shown here is derived from an EMBL/GenBank/DDBJ whole genome shotgun (WGS) entry which is preliminary data.</text>
</comment>
<evidence type="ECO:0000313" key="1">
    <source>
        <dbReference type="EMBL" id="KAH6640191.1"/>
    </source>
</evidence>
<dbReference type="EMBL" id="JAGIZQ010000002">
    <property type="protein sequence ID" value="KAH6640191.1"/>
    <property type="molecule type" value="Genomic_DNA"/>
</dbReference>
<gene>
    <name evidence="1" type="ORF">F5144DRAFT_87907</name>
</gene>
<reference evidence="1 2" key="1">
    <citation type="journal article" date="2021" name="Nat. Commun.">
        <title>Genetic determinants of endophytism in the Arabidopsis root mycobiome.</title>
        <authorList>
            <person name="Mesny F."/>
            <person name="Miyauchi S."/>
            <person name="Thiergart T."/>
            <person name="Pickel B."/>
            <person name="Atanasova L."/>
            <person name="Karlsson M."/>
            <person name="Huettel B."/>
            <person name="Barry K.W."/>
            <person name="Haridas S."/>
            <person name="Chen C."/>
            <person name="Bauer D."/>
            <person name="Andreopoulos W."/>
            <person name="Pangilinan J."/>
            <person name="LaButti K."/>
            <person name="Riley R."/>
            <person name="Lipzen A."/>
            <person name="Clum A."/>
            <person name="Drula E."/>
            <person name="Henrissat B."/>
            <person name="Kohler A."/>
            <person name="Grigoriev I.V."/>
            <person name="Martin F.M."/>
            <person name="Hacquard S."/>
        </authorList>
    </citation>
    <scope>NUCLEOTIDE SEQUENCE [LARGE SCALE GENOMIC DNA]</scope>
    <source>
        <strain evidence="1 2">MPI-SDFR-AT-0079</strain>
    </source>
</reference>
<protein>
    <submittedName>
        <fullName evidence="1">Uncharacterized protein</fullName>
    </submittedName>
</protein>
<accession>A0ACB7PIH2</accession>
<proteinExistence type="predicted"/>
<evidence type="ECO:0000313" key="2">
    <source>
        <dbReference type="Proteomes" id="UP000724584"/>
    </source>
</evidence>
<dbReference type="Proteomes" id="UP000724584">
    <property type="component" value="Unassembled WGS sequence"/>
</dbReference>
<name>A0ACB7PIH2_9PEZI</name>
<sequence length="434" mass="47564">MKGSWLWITGFAVLSIAANVVFLISCMSPATKNICLYRVNVTLLADGLHRLAVVDGGNETDFPLTDELPTYWYWGMSGMCDVFETTGETNCRRAFPPTKNVLGTLEDSLTDRLGNDQGRRINEIVSSWNATLSNISPGRLAANEARVAARTKASAALVIIAIVLDAISPFLALCLLGGSKKRHSYVAPFLSSLMAIVAGALAVLSMRDGVHGILDTSEHGGPAIIILFVGAALRLLSCGGASKGPDTPSNRPRLNTNEEIGLDSKTPPGHPKLTRNEEIGLQGEHYIHSWLRDLPGWSYKNWTSHLRFYADHPEFKERPGQHADFTYEDHQGQLLQELADAGAEISPDWRAGTTYHLEVKTTPAGCGTTFLVSRNQVRLMQDYSGDPRNAYILVRIFQIGRNPAMEFFPDPLSHPGLVWGPLNDNGDYPVHTRS</sequence>